<organism evidence="4 5">
    <name type="scientific">Pseudazoarcus pumilus</name>
    <dbReference type="NCBI Taxonomy" id="2067960"/>
    <lineage>
        <taxon>Bacteria</taxon>
        <taxon>Pseudomonadati</taxon>
        <taxon>Pseudomonadota</taxon>
        <taxon>Betaproteobacteria</taxon>
        <taxon>Rhodocyclales</taxon>
        <taxon>Zoogloeaceae</taxon>
        <taxon>Pseudazoarcus</taxon>
    </lineage>
</organism>
<keyword evidence="2" id="KW-0472">Membrane</keyword>
<reference evidence="4 5" key="1">
    <citation type="submission" date="2018-01" db="EMBL/GenBank/DDBJ databases">
        <authorList>
            <person name="Fu G.-Y."/>
        </authorList>
    </citation>
    <scope>NUCLEOTIDE SEQUENCE [LARGE SCALE GENOMIC DNA]</scope>
    <source>
        <strain evidence="4 5">SY39</strain>
    </source>
</reference>
<evidence type="ECO:0000256" key="1">
    <source>
        <dbReference type="SAM" id="MobiDB-lite"/>
    </source>
</evidence>
<dbReference type="Proteomes" id="UP000242205">
    <property type="component" value="Chromosome"/>
</dbReference>
<name>A0A2I6S6L5_9RHOO</name>
<evidence type="ECO:0000259" key="3">
    <source>
        <dbReference type="Pfam" id="PF07883"/>
    </source>
</evidence>
<dbReference type="KEGG" id="atw:C0099_08160"/>
<dbReference type="SUPFAM" id="SSF51182">
    <property type="entry name" value="RmlC-like cupins"/>
    <property type="match status" value="1"/>
</dbReference>
<feature type="transmembrane region" description="Helical" evidence="2">
    <location>
        <begin position="49"/>
        <end position="67"/>
    </location>
</feature>
<dbReference type="InterPro" id="IPR014710">
    <property type="entry name" value="RmlC-like_jellyroll"/>
</dbReference>
<feature type="region of interest" description="Disordered" evidence="1">
    <location>
        <begin position="21"/>
        <end position="44"/>
    </location>
</feature>
<sequence>MWMRYYDIPIDLISQYPNSDASLQHVQQSRQNPPRPTGAAPMKPSRKSAFVGVLLVLAALLATGPAISHPVHEPLAANHAAPPLADASAPNTQTIDGLTGPTQTRGVVSVEELGIIHLSAEFPAMQGRQMRARVFTIAPGGVIAIHAHEQRPGYAMILDGSIVEHRNDAPGPIVRNAGDIAIEKGGVAHWWENVSGDAVRALVVDIVGAD</sequence>
<dbReference type="InterPro" id="IPR013096">
    <property type="entry name" value="Cupin_2"/>
</dbReference>
<dbReference type="Pfam" id="PF07883">
    <property type="entry name" value="Cupin_2"/>
    <property type="match status" value="1"/>
</dbReference>
<keyword evidence="2" id="KW-1133">Transmembrane helix</keyword>
<feature type="domain" description="Cupin type-2" evidence="3">
    <location>
        <begin position="134"/>
        <end position="204"/>
    </location>
</feature>
<keyword evidence="2" id="KW-0812">Transmembrane</keyword>
<dbReference type="OrthoDB" id="8561853at2"/>
<dbReference type="AlphaFoldDB" id="A0A2I6S6L5"/>
<dbReference type="InterPro" id="IPR011051">
    <property type="entry name" value="RmlC_Cupin_sf"/>
</dbReference>
<feature type="compositionally biased region" description="Polar residues" evidence="1">
    <location>
        <begin position="21"/>
        <end position="32"/>
    </location>
</feature>
<evidence type="ECO:0000313" key="4">
    <source>
        <dbReference type="EMBL" id="AUN94907.1"/>
    </source>
</evidence>
<evidence type="ECO:0000256" key="2">
    <source>
        <dbReference type="SAM" id="Phobius"/>
    </source>
</evidence>
<accession>A0A2I6S6L5</accession>
<proteinExistence type="predicted"/>
<gene>
    <name evidence="4" type="ORF">C0099_08160</name>
</gene>
<evidence type="ECO:0000313" key="5">
    <source>
        <dbReference type="Proteomes" id="UP000242205"/>
    </source>
</evidence>
<keyword evidence="5" id="KW-1185">Reference proteome</keyword>
<dbReference type="EMBL" id="CP025682">
    <property type="protein sequence ID" value="AUN94907.1"/>
    <property type="molecule type" value="Genomic_DNA"/>
</dbReference>
<dbReference type="Gene3D" id="2.60.120.10">
    <property type="entry name" value="Jelly Rolls"/>
    <property type="match status" value="1"/>
</dbReference>
<protein>
    <recommendedName>
        <fullName evidence="3">Cupin type-2 domain-containing protein</fullName>
    </recommendedName>
</protein>